<evidence type="ECO:0000256" key="6">
    <source>
        <dbReference type="ARBA" id="ARBA00022840"/>
    </source>
</evidence>
<dbReference type="SUPFAM" id="SSF48168">
    <property type="entry name" value="R1 subunit of ribonucleotide reductase, N-terminal domain"/>
    <property type="match status" value="1"/>
</dbReference>
<dbReference type="NCBIfam" id="TIGR02504">
    <property type="entry name" value="NrdJ_Z"/>
    <property type="match status" value="1"/>
</dbReference>
<dbReference type="AlphaFoldDB" id="A0A0G1DMU6"/>
<dbReference type="Pfam" id="PF02867">
    <property type="entry name" value="Ribonuc_red_lgC"/>
    <property type="match status" value="2"/>
</dbReference>
<comment type="caution">
    <text evidence="15">The sequence shown here is derived from an EMBL/GenBank/DDBJ whole genome shotgun (WGS) entry which is preliminary data.</text>
</comment>
<evidence type="ECO:0000259" key="14">
    <source>
        <dbReference type="PROSITE" id="PS51161"/>
    </source>
</evidence>
<evidence type="ECO:0000256" key="9">
    <source>
        <dbReference type="ARBA" id="ARBA00023157"/>
    </source>
</evidence>
<sequence length="706" mass="79355">MKESGEKEPFDPGKLFVGIWKAALDVGGKDKKLAKKLGLQVLTLVNKHYPNGEAIPTFEIGEFAEKVLVENGHTKTAKAFILYRENKRHARQDKSKLGVEDDIGLSYNTLYILKERFLKRNEKGNIVETPKKLVERVAKFLAQAEKTKKLEQKWQEDFYKIMSSFEFLPGTRTLTNAGKRTPQLANCFVWPVEDDIDEIFNILHKSTLIKKHGGGCGYNFSRVRPEGDSVGGIPGLAAGPVKMIEMYDLMTSLFRQEGKYESGNMAILNANHPDVFNFISSKQTDGYLSKTNISIGITDQFMKAALRNQDWELINPRTGEIVNTVKAKSILQLMAQMAWATGDPGIINLSAMNKGTALANPLLKKRGMIEATNPCGEVPLYPYESCNLGYVNFSKFIVNNRFDFKRLSDVMAIAVRLMDNVIESSWFPIPQVTESVRAHRRIGIGAVGWAEALAKMGIAYDSTEAFKLAGKVARVMYKSAFEASCDLSEEKGPFPLVNDSIWAHTKRKPRNVALLTFPPSSSNAVICETSFGIEPYFALAYEQNVLGGMRLKNIVPFFVEELKRRKIYSEGLIQKVIENHGSVQGIDEVPPDMQKIFRVAHDIKWQDHIKMQAAFQKWTDNAITKTINLPSNATPTDIEEAFVMAWKLGCKGLTVYRDQTKNNQVINFGKDNKKDVLRKCPTCDLKLVRDGKCYKCKKCGFSTCEL</sequence>
<evidence type="ECO:0000256" key="11">
    <source>
        <dbReference type="ARBA" id="ARBA00047754"/>
    </source>
</evidence>
<reference evidence="15 16" key="1">
    <citation type="journal article" date="2015" name="Nature">
        <title>rRNA introns, odd ribosomes, and small enigmatic genomes across a large radiation of phyla.</title>
        <authorList>
            <person name="Brown C.T."/>
            <person name="Hug L.A."/>
            <person name="Thomas B.C."/>
            <person name="Sharon I."/>
            <person name="Castelle C.J."/>
            <person name="Singh A."/>
            <person name="Wilkins M.J."/>
            <person name="Williams K.H."/>
            <person name="Banfield J.F."/>
        </authorList>
    </citation>
    <scope>NUCLEOTIDE SEQUENCE [LARGE SCALE GENOMIC DNA]</scope>
</reference>
<feature type="domain" description="ATP-cone" evidence="14">
    <location>
        <begin position="1"/>
        <end position="91"/>
    </location>
</feature>
<keyword evidence="5 12" id="KW-0547">Nucleotide-binding</keyword>
<dbReference type="EMBL" id="LCFQ01000001">
    <property type="protein sequence ID" value="KKS98897.1"/>
    <property type="molecule type" value="Genomic_DNA"/>
</dbReference>
<keyword evidence="8" id="KW-0215">Deoxyribonucleotide synthesis</keyword>
<organism evidence="15 16">
    <name type="scientific">Candidatus Woesebacteria bacterium GW2011_GWB1_43_14</name>
    <dbReference type="NCBI Taxonomy" id="1618578"/>
    <lineage>
        <taxon>Bacteria</taxon>
        <taxon>Candidatus Woeseibacteriota</taxon>
    </lineage>
</organism>
<keyword evidence="4 13" id="KW-0237">DNA synthesis</keyword>
<dbReference type="GO" id="GO:0004748">
    <property type="term" value="F:ribonucleoside-diphosphate reductase activity, thioredoxin disulfide as acceptor"/>
    <property type="evidence" value="ECO:0007669"/>
    <property type="project" value="UniProtKB-EC"/>
</dbReference>
<name>A0A0G1DMU6_9BACT</name>
<gene>
    <name evidence="15" type="ORF">UV74_C0001G0007</name>
</gene>
<evidence type="ECO:0000313" key="16">
    <source>
        <dbReference type="Proteomes" id="UP000034090"/>
    </source>
</evidence>
<dbReference type="EC" id="1.17.4.1" evidence="13"/>
<evidence type="ECO:0000256" key="10">
    <source>
        <dbReference type="ARBA" id="ARBA00023285"/>
    </source>
</evidence>
<dbReference type="PROSITE" id="PS51161">
    <property type="entry name" value="ATP_CONE"/>
    <property type="match status" value="1"/>
</dbReference>
<dbReference type="GO" id="GO:0005524">
    <property type="term" value="F:ATP binding"/>
    <property type="evidence" value="ECO:0007669"/>
    <property type="project" value="UniProtKB-UniRule"/>
</dbReference>
<comment type="similarity">
    <text evidence="2 13">Belongs to the ribonucleoside diphosphate reductase class-2 family.</text>
</comment>
<dbReference type="GO" id="GO:0071897">
    <property type="term" value="P:DNA biosynthetic process"/>
    <property type="evidence" value="ECO:0007669"/>
    <property type="project" value="UniProtKB-KW"/>
</dbReference>
<evidence type="ECO:0000256" key="4">
    <source>
        <dbReference type="ARBA" id="ARBA00022634"/>
    </source>
</evidence>
<dbReference type="Gene3D" id="3.20.70.20">
    <property type="match status" value="1"/>
</dbReference>
<dbReference type="Pfam" id="PF00317">
    <property type="entry name" value="Ribonuc_red_lgN"/>
    <property type="match status" value="1"/>
</dbReference>
<evidence type="ECO:0000256" key="7">
    <source>
        <dbReference type="ARBA" id="ARBA00023002"/>
    </source>
</evidence>
<evidence type="ECO:0000256" key="12">
    <source>
        <dbReference type="PROSITE-ProRule" id="PRU00492"/>
    </source>
</evidence>
<dbReference type="UniPathway" id="UPA00326"/>
<dbReference type="InterPro" id="IPR008926">
    <property type="entry name" value="RNR_R1-su_N"/>
</dbReference>
<dbReference type="PRINTS" id="PR01183">
    <property type="entry name" value="RIBORDTASEM1"/>
</dbReference>
<comment type="function">
    <text evidence="13">Catalyzes the reduction of ribonucleotides to deoxyribonucleotides. May function to provide a pool of deoxyribonucleotide precursors for DNA repair during oxygen limitation and/or for immediate growth after restoration of oxygen.</text>
</comment>
<keyword evidence="9" id="KW-1015">Disulfide bond</keyword>
<evidence type="ECO:0000313" key="15">
    <source>
        <dbReference type="EMBL" id="KKS98897.1"/>
    </source>
</evidence>
<proteinExistence type="inferred from homology"/>
<dbReference type="InterPro" id="IPR013344">
    <property type="entry name" value="RNR_NrdJ/NrdZ"/>
</dbReference>
<dbReference type="GO" id="GO:0009263">
    <property type="term" value="P:deoxyribonucleotide biosynthetic process"/>
    <property type="evidence" value="ECO:0007669"/>
    <property type="project" value="UniProtKB-KW"/>
</dbReference>
<evidence type="ECO:0000256" key="5">
    <source>
        <dbReference type="ARBA" id="ARBA00022741"/>
    </source>
</evidence>
<keyword evidence="6 12" id="KW-0067">ATP-binding</keyword>
<dbReference type="InterPro" id="IPR050862">
    <property type="entry name" value="RdRp_reductase_class-2"/>
</dbReference>
<dbReference type="Proteomes" id="UP000034090">
    <property type="component" value="Unassembled WGS sequence"/>
</dbReference>
<dbReference type="PANTHER" id="PTHR43371">
    <property type="entry name" value="VITAMIN B12-DEPENDENT RIBONUCLEOTIDE REDUCTASE"/>
    <property type="match status" value="1"/>
</dbReference>
<dbReference type="SUPFAM" id="SSF51998">
    <property type="entry name" value="PFL-like glycyl radical enzymes"/>
    <property type="match status" value="1"/>
</dbReference>
<evidence type="ECO:0000256" key="8">
    <source>
        <dbReference type="ARBA" id="ARBA00023116"/>
    </source>
</evidence>
<evidence type="ECO:0000256" key="2">
    <source>
        <dbReference type="ARBA" id="ARBA00007405"/>
    </source>
</evidence>
<keyword evidence="7 13" id="KW-0560">Oxidoreductase</keyword>
<dbReference type="Pfam" id="PF03477">
    <property type="entry name" value="ATP-cone"/>
    <property type="match status" value="1"/>
</dbReference>
<comment type="cofactor">
    <cofactor evidence="1 13">
        <name>adenosylcob(III)alamin</name>
        <dbReference type="ChEBI" id="CHEBI:18408"/>
    </cofactor>
</comment>
<comment type="catalytic activity">
    <reaction evidence="11 13">
        <text>a 2'-deoxyribonucleoside 5'-diphosphate + [thioredoxin]-disulfide + H2O = a ribonucleoside 5'-diphosphate + [thioredoxin]-dithiol</text>
        <dbReference type="Rhea" id="RHEA:23252"/>
        <dbReference type="Rhea" id="RHEA-COMP:10698"/>
        <dbReference type="Rhea" id="RHEA-COMP:10700"/>
        <dbReference type="ChEBI" id="CHEBI:15377"/>
        <dbReference type="ChEBI" id="CHEBI:29950"/>
        <dbReference type="ChEBI" id="CHEBI:50058"/>
        <dbReference type="ChEBI" id="CHEBI:57930"/>
        <dbReference type="ChEBI" id="CHEBI:73316"/>
        <dbReference type="EC" id="1.17.4.1"/>
    </reaction>
</comment>
<dbReference type="InterPro" id="IPR013509">
    <property type="entry name" value="RNR_lsu_N"/>
</dbReference>
<dbReference type="GO" id="GO:0031419">
    <property type="term" value="F:cobalamin binding"/>
    <property type="evidence" value="ECO:0007669"/>
    <property type="project" value="UniProtKB-KW"/>
</dbReference>
<dbReference type="InterPro" id="IPR000788">
    <property type="entry name" value="RNR_lg_C"/>
</dbReference>
<dbReference type="CDD" id="cd02888">
    <property type="entry name" value="RNR_II_dimer"/>
    <property type="match status" value="1"/>
</dbReference>
<keyword evidence="10 13" id="KW-0170">Cobalt</keyword>
<dbReference type="STRING" id="1618578.UV74_C0001G0007"/>
<evidence type="ECO:0000256" key="13">
    <source>
        <dbReference type="RuleBase" id="RU364064"/>
    </source>
</evidence>
<keyword evidence="3 13" id="KW-0846">Cobalamin</keyword>
<protein>
    <recommendedName>
        <fullName evidence="13">Vitamin B12-dependent ribonucleotide reductase</fullName>
        <ecNumber evidence="13">1.17.4.1</ecNumber>
    </recommendedName>
</protein>
<dbReference type="PANTHER" id="PTHR43371:SF1">
    <property type="entry name" value="RIBONUCLEOSIDE-DIPHOSPHATE REDUCTASE"/>
    <property type="match status" value="1"/>
</dbReference>
<dbReference type="InterPro" id="IPR005144">
    <property type="entry name" value="ATP-cone_dom"/>
</dbReference>
<accession>A0A0G1DMU6</accession>
<evidence type="ECO:0000256" key="3">
    <source>
        <dbReference type="ARBA" id="ARBA00022628"/>
    </source>
</evidence>
<evidence type="ECO:0000256" key="1">
    <source>
        <dbReference type="ARBA" id="ARBA00001922"/>
    </source>
</evidence>
<dbReference type="PATRIC" id="fig|1618578.3.peg.8"/>